<keyword evidence="3" id="KW-1185">Reference proteome</keyword>
<dbReference type="PRINTS" id="PR00111">
    <property type="entry name" value="ABHYDROLASE"/>
</dbReference>
<reference evidence="2" key="1">
    <citation type="submission" date="2022-05" db="EMBL/GenBank/DDBJ databases">
        <title>Brevundimonas albigilva TT17 genome sequence.</title>
        <authorList>
            <person name="Lee K."/>
            <person name="Son H."/>
        </authorList>
    </citation>
    <scope>NUCLEOTIDE SEQUENCE</scope>
    <source>
        <strain evidence="2">TT17</strain>
    </source>
</reference>
<sequence>MTLSPTVVGAEGVPLVADAFGQDGPWIVLLHGGGQTRRSWKRSAEAIAAGGFRALAYDARGHGDSGWSPTGDYALPRLEEDLAAIADTLDGPIGLVGASMGGLTALRAAGTFLSRRVAALVLVDIAVSPTQAGSARILEFMEANPNGFSDIDEVVAALTRYNPLRPASTDTRGLERNLRKGADGRLRWHWDPALMETGPRLGRGDFTHRLNAAAPGITAPTLLVHGAASDVIDADGLAEMRRLIPHIRFSEVPAASHVVAGDRNDRFSNRAWESSWFWSSA</sequence>
<dbReference type="InterPro" id="IPR000073">
    <property type="entry name" value="AB_hydrolase_1"/>
</dbReference>
<evidence type="ECO:0000313" key="2">
    <source>
        <dbReference type="EMBL" id="URI14709.1"/>
    </source>
</evidence>
<dbReference type="PANTHER" id="PTHR43194:SF2">
    <property type="entry name" value="PEROXISOMAL MEMBRANE PROTEIN LPX1"/>
    <property type="match status" value="1"/>
</dbReference>
<dbReference type="InterPro" id="IPR050228">
    <property type="entry name" value="Carboxylesterase_BioH"/>
</dbReference>
<name>A0ABY4SNT2_9CAUL</name>
<dbReference type="InterPro" id="IPR029058">
    <property type="entry name" value="AB_hydrolase_fold"/>
</dbReference>
<evidence type="ECO:0000313" key="3">
    <source>
        <dbReference type="Proteomes" id="UP001055429"/>
    </source>
</evidence>
<organism evidence="2 3">
    <name type="scientific">Brevundimonas albigilva</name>
    <dbReference type="NCBI Taxonomy" id="1312364"/>
    <lineage>
        <taxon>Bacteria</taxon>
        <taxon>Pseudomonadati</taxon>
        <taxon>Pseudomonadota</taxon>
        <taxon>Alphaproteobacteria</taxon>
        <taxon>Caulobacterales</taxon>
        <taxon>Caulobacteraceae</taxon>
        <taxon>Brevundimonas</taxon>
    </lineage>
</organism>
<dbReference type="EMBL" id="CP097649">
    <property type="protein sequence ID" value="URI14709.1"/>
    <property type="molecule type" value="Genomic_DNA"/>
</dbReference>
<evidence type="ECO:0000259" key="1">
    <source>
        <dbReference type="Pfam" id="PF00561"/>
    </source>
</evidence>
<dbReference type="PANTHER" id="PTHR43194">
    <property type="entry name" value="HYDROLASE ALPHA/BETA FOLD FAMILY"/>
    <property type="match status" value="1"/>
</dbReference>
<proteinExistence type="predicted"/>
<keyword evidence="2" id="KW-0378">Hydrolase</keyword>
<dbReference type="GO" id="GO:0016787">
    <property type="term" value="F:hydrolase activity"/>
    <property type="evidence" value="ECO:0007669"/>
    <property type="project" value="UniProtKB-KW"/>
</dbReference>
<gene>
    <name evidence="2" type="ORF">M8231_12945</name>
</gene>
<dbReference type="SUPFAM" id="SSF53474">
    <property type="entry name" value="alpha/beta-Hydrolases"/>
    <property type="match status" value="1"/>
</dbReference>
<dbReference type="Pfam" id="PF00561">
    <property type="entry name" value="Abhydrolase_1"/>
    <property type="match status" value="1"/>
</dbReference>
<accession>A0ABY4SNT2</accession>
<dbReference type="Proteomes" id="UP001055429">
    <property type="component" value="Chromosome"/>
</dbReference>
<dbReference type="RefSeq" id="WP_250201645.1">
    <property type="nucleotide sequence ID" value="NZ_CP097649.1"/>
</dbReference>
<protein>
    <submittedName>
        <fullName evidence="2">Alpha/beta hydrolase</fullName>
    </submittedName>
</protein>
<feature type="domain" description="AB hydrolase-1" evidence="1">
    <location>
        <begin position="25"/>
        <end position="259"/>
    </location>
</feature>
<dbReference type="Gene3D" id="3.40.50.1820">
    <property type="entry name" value="alpha/beta hydrolase"/>
    <property type="match status" value="1"/>
</dbReference>